<dbReference type="PANTHER" id="PTHR21310:SF13">
    <property type="entry name" value="AMINOGLYCOSIDE PHOSPHOTRANSFERASE DOMAIN-CONTAINING PROTEIN"/>
    <property type="match status" value="1"/>
</dbReference>
<dbReference type="OMA" id="LEWRIAY"/>
<dbReference type="PANTHER" id="PTHR21310">
    <property type="entry name" value="AMINOGLYCOSIDE PHOSPHOTRANSFERASE-RELATED-RELATED"/>
    <property type="match status" value="1"/>
</dbReference>
<keyword evidence="3" id="KW-1185">Reference proteome</keyword>
<reference evidence="2 3" key="1">
    <citation type="submission" date="2016-03" db="EMBL/GenBank/DDBJ databases">
        <title>Whole genome sequencing of Grifola frondosa 9006-11.</title>
        <authorList>
            <person name="Min B."/>
            <person name="Park H."/>
            <person name="Kim J.-G."/>
            <person name="Cho H."/>
            <person name="Oh Y.-L."/>
            <person name="Kong W.-S."/>
            <person name="Choi I.-G."/>
        </authorList>
    </citation>
    <scope>NUCLEOTIDE SEQUENCE [LARGE SCALE GENOMIC DNA]</scope>
    <source>
        <strain evidence="2 3">9006-11</strain>
    </source>
</reference>
<proteinExistence type="predicted"/>
<name>A0A1C7MNZ2_GRIFR</name>
<gene>
    <name evidence="2" type="ORF">A0H81_03937</name>
</gene>
<comment type="caution">
    <text evidence="2">The sequence shown here is derived from an EMBL/GenBank/DDBJ whole genome shotgun (WGS) entry which is preliminary data.</text>
</comment>
<feature type="compositionally biased region" description="Polar residues" evidence="1">
    <location>
        <begin position="406"/>
        <end position="419"/>
    </location>
</feature>
<dbReference type="Proteomes" id="UP000092993">
    <property type="component" value="Unassembled WGS sequence"/>
</dbReference>
<organism evidence="2 3">
    <name type="scientific">Grifola frondosa</name>
    <name type="common">Maitake</name>
    <name type="synonym">Polyporus frondosus</name>
    <dbReference type="NCBI Taxonomy" id="5627"/>
    <lineage>
        <taxon>Eukaryota</taxon>
        <taxon>Fungi</taxon>
        <taxon>Dikarya</taxon>
        <taxon>Basidiomycota</taxon>
        <taxon>Agaricomycotina</taxon>
        <taxon>Agaricomycetes</taxon>
        <taxon>Polyporales</taxon>
        <taxon>Grifolaceae</taxon>
        <taxon>Grifola</taxon>
    </lineage>
</organism>
<dbReference type="OrthoDB" id="10003767at2759"/>
<evidence type="ECO:0000313" key="2">
    <source>
        <dbReference type="EMBL" id="OBZ76684.1"/>
    </source>
</evidence>
<dbReference type="InterPro" id="IPR051678">
    <property type="entry name" value="AGP_Transferase"/>
</dbReference>
<evidence type="ECO:0000313" key="3">
    <source>
        <dbReference type="Proteomes" id="UP000092993"/>
    </source>
</evidence>
<dbReference type="AlphaFoldDB" id="A0A1C7MNZ2"/>
<feature type="compositionally biased region" description="Low complexity" evidence="1">
    <location>
        <begin position="420"/>
        <end position="432"/>
    </location>
</feature>
<evidence type="ECO:0000256" key="1">
    <source>
        <dbReference type="SAM" id="MobiDB-lite"/>
    </source>
</evidence>
<accession>A0A1C7MNZ2</accession>
<sequence length="459" mass="52384">MMAGSPLDDSDIVPSALRVISASQTACTFSERPFEAVYSGGDWYVKAAGVAEIDCPFPVVFGDDSFNSINVEFVLFEKPFGTSLDKLWPTLSIYKQEKIIKKLAEVLLNMFNYRSTCIHTLLTKADPDSCGTLDRQDILMARAFDGGILELLTEPSKSREKVSDYLEDLVRRTDRVLEHLKSDSPVMHVTAGWPWKPHFSAAEIQQIRETWSQYLTSAERAIVLPILQCADTGLLHTDLKMSRIIVRFNGAEPELCITGWEHAHFVLLWSCARLPIWLQPHDLPMEPPLITPEQQLKMRQLLVIIMRDGYLGLNSRDRLWAYVFGRSECLLEDCLGSHWLERDYVEADLRNIKQYWELARPSVPFPFPLLDEFDRVFLFDKGPTYETNGDTQVPWPHVQVPDGEVGSSTRSDSKSVTDTPEQPSEQQPPKSQTWSQLTKKTEDFCLRIQKRAKKEADNL</sequence>
<protein>
    <recommendedName>
        <fullName evidence="4">Aminoglycoside phosphotransferase domain-containing protein</fullName>
    </recommendedName>
</protein>
<feature type="region of interest" description="Disordered" evidence="1">
    <location>
        <begin position="388"/>
        <end position="438"/>
    </location>
</feature>
<evidence type="ECO:0008006" key="4">
    <source>
        <dbReference type="Google" id="ProtNLM"/>
    </source>
</evidence>
<dbReference type="EMBL" id="LUGG01000003">
    <property type="protein sequence ID" value="OBZ76684.1"/>
    <property type="molecule type" value="Genomic_DNA"/>
</dbReference>